<keyword evidence="1" id="KW-0732">Signal</keyword>
<evidence type="ECO:0000259" key="2">
    <source>
        <dbReference type="PROSITE" id="PS50914"/>
    </source>
</evidence>
<name>A0AAI9MXK6_PROST</name>
<dbReference type="PROSITE" id="PS50914">
    <property type="entry name" value="BON"/>
    <property type="match status" value="1"/>
</dbReference>
<comment type="caution">
    <text evidence="4">The sequence shown here is derived from an EMBL/GenBank/DDBJ whole genome shotgun (WGS) entry which is preliminary data.</text>
</comment>
<sequence>MKNLALLRSFIVIGLSGALFACSSSANSPLKEQASETWDSAVKTADIAGKDTSEAISSGVNSADNYMDDSSITAQVKSKLLTTSGIDSNSISVKTVKGVVYLSGFVKSADQIDKVVQVVSRVNGVKSVQNGLVVAN</sequence>
<gene>
    <name evidence="3" type="ORF">JRA39_001066</name>
    <name evidence="4" type="ORF">JRA39_004161</name>
    <name evidence="5" type="ORF">KDV35_10635</name>
</gene>
<dbReference type="AlphaFoldDB" id="A0AAI9MXK6"/>
<dbReference type="SMART" id="SM00749">
    <property type="entry name" value="BON"/>
    <property type="match status" value="1"/>
</dbReference>
<accession>A0AAI9MXK6</accession>
<evidence type="ECO:0000313" key="5">
    <source>
        <dbReference type="EMBL" id="MER5077305.1"/>
    </source>
</evidence>
<evidence type="ECO:0000313" key="6">
    <source>
        <dbReference type="Proteomes" id="UP001495779"/>
    </source>
</evidence>
<dbReference type="Pfam" id="PF04972">
    <property type="entry name" value="BON"/>
    <property type="match status" value="1"/>
</dbReference>
<dbReference type="InterPro" id="IPR014004">
    <property type="entry name" value="Transpt-assoc_nodulatn_dom_bac"/>
</dbReference>
<organism evidence="4">
    <name type="scientific">Providencia stuartii</name>
    <dbReference type="NCBI Taxonomy" id="588"/>
    <lineage>
        <taxon>Bacteria</taxon>
        <taxon>Pseudomonadati</taxon>
        <taxon>Pseudomonadota</taxon>
        <taxon>Gammaproteobacteria</taxon>
        <taxon>Enterobacterales</taxon>
        <taxon>Morganellaceae</taxon>
        <taxon>Providencia</taxon>
    </lineage>
</organism>
<feature type="signal peptide" evidence="1">
    <location>
        <begin position="1"/>
        <end position="21"/>
    </location>
</feature>
<dbReference type="InterPro" id="IPR007055">
    <property type="entry name" value="BON_dom"/>
</dbReference>
<dbReference type="PROSITE" id="PS51257">
    <property type="entry name" value="PROKAR_LIPOPROTEIN"/>
    <property type="match status" value="1"/>
</dbReference>
<dbReference type="PANTHER" id="PTHR34606:SF16">
    <property type="entry name" value="BON DOMAIN-CONTAINING PROTEIN"/>
    <property type="match status" value="1"/>
</dbReference>
<proteinExistence type="predicted"/>
<dbReference type="InterPro" id="IPR051686">
    <property type="entry name" value="Lipoprotein_DolP"/>
</dbReference>
<evidence type="ECO:0000313" key="4">
    <source>
        <dbReference type="EMBL" id="EMP9435012.1"/>
    </source>
</evidence>
<dbReference type="EMBL" id="AAZDVE040000084">
    <property type="protein sequence ID" value="EMP9435012.1"/>
    <property type="molecule type" value="Genomic_DNA"/>
</dbReference>
<reference evidence="4" key="2">
    <citation type="submission" date="2024-02" db="EMBL/GenBank/DDBJ databases">
        <authorList>
            <consortium name="Clinical and Environmental Microbiology Branch: Whole genome sequencing antimicrobial resistance pathogens in the healthcare setting"/>
        </authorList>
    </citation>
    <scope>NUCLEOTIDE SEQUENCE</scope>
    <source>
        <strain evidence="4">2020GO-00142</strain>
    </source>
</reference>
<feature type="domain" description="BON" evidence="2">
    <location>
        <begin position="68"/>
        <end position="136"/>
    </location>
</feature>
<evidence type="ECO:0000256" key="1">
    <source>
        <dbReference type="SAM" id="SignalP"/>
    </source>
</evidence>
<evidence type="ECO:0000313" key="3">
    <source>
        <dbReference type="EMBL" id="EMP9432050.1"/>
    </source>
</evidence>
<dbReference type="Proteomes" id="UP001495779">
    <property type="component" value="Unassembled WGS sequence"/>
</dbReference>
<dbReference type="EMBL" id="AAZDVE040000005">
    <property type="protein sequence ID" value="EMP9432050.1"/>
    <property type="molecule type" value="Genomic_DNA"/>
</dbReference>
<dbReference type="Gene3D" id="3.30.1340.30">
    <property type="match status" value="1"/>
</dbReference>
<dbReference type="PANTHER" id="PTHR34606">
    <property type="entry name" value="BON DOMAIN-CONTAINING PROTEIN"/>
    <property type="match status" value="1"/>
</dbReference>
<dbReference type="RefSeq" id="WP_154622163.1">
    <property type="nucleotide sequence ID" value="NZ_CP095443.1"/>
</dbReference>
<feature type="chain" id="PRO_5044472074" evidence="1">
    <location>
        <begin position="22"/>
        <end position="136"/>
    </location>
</feature>
<dbReference type="EMBL" id="JAGSRH010000013">
    <property type="protein sequence ID" value="MER5077305.1"/>
    <property type="molecule type" value="Genomic_DNA"/>
</dbReference>
<reference evidence="5 6" key="1">
    <citation type="submission" date="2021-04" db="EMBL/GenBank/DDBJ databases">
        <title>Determining the burden of carbapenem-resistant Enterobacterales from a tertiary public heath setting in Bangladesh: a clinical, epidemiological, and molecular study.</title>
        <authorList>
            <person name="Farzana R."/>
            <person name="Walsh T.R."/>
        </authorList>
    </citation>
    <scope>NUCLEOTIDE SEQUENCE [LARGE SCALE GENOMIC DNA]</scope>
    <source>
        <strain evidence="5">Dmpro_s316</strain>
        <strain evidence="6">dmpro_s316</strain>
    </source>
</reference>
<protein>
    <submittedName>
        <fullName evidence="4">BON domain-containing protein</fullName>
    </submittedName>
</protein>